<keyword evidence="2" id="KW-1185">Reference proteome</keyword>
<protein>
    <submittedName>
        <fullName evidence="1">Abortive phage infection protein</fullName>
    </submittedName>
</protein>
<dbReference type="Proteomes" id="UP001183388">
    <property type="component" value="Unassembled WGS sequence"/>
</dbReference>
<dbReference type="InterPro" id="IPR017853">
    <property type="entry name" value="GH"/>
</dbReference>
<dbReference type="EMBL" id="JAVREN010000003">
    <property type="protein sequence ID" value="MDT0305920.1"/>
    <property type="molecule type" value="Genomic_DNA"/>
</dbReference>
<accession>A0ABU2L2X8</accession>
<gene>
    <name evidence="1" type="ORF">RM780_02950</name>
</gene>
<evidence type="ECO:0000313" key="1">
    <source>
        <dbReference type="EMBL" id="MDT0305920.1"/>
    </source>
</evidence>
<organism evidence="1 2">
    <name type="scientific">Streptomyces boetiae</name>
    <dbReference type="NCBI Taxonomy" id="3075541"/>
    <lineage>
        <taxon>Bacteria</taxon>
        <taxon>Bacillati</taxon>
        <taxon>Actinomycetota</taxon>
        <taxon>Actinomycetes</taxon>
        <taxon>Kitasatosporales</taxon>
        <taxon>Streptomycetaceae</taxon>
        <taxon>Streptomyces</taxon>
    </lineage>
</organism>
<dbReference type="SUPFAM" id="SSF51445">
    <property type="entry name" value="(Trans)glycosidases"/>
    <property type="match status" value="1"/>
</dbReference>
<dbReference type="InterPro" id="IPR006311">
    <property type="entry name" value="TAT_signal"/>
</dbReference>
<dbReference type="PROSITE" id="PS51318">
    <property type="entry name" value="TAT"/>
    <property type="match status" value="1"/>
</dbReference>
<comment type="caution">
    <text evidence="1">The sequence shown here is derived from an EMBL/GenBank/DDBJ whole genome shotgun (WGS) entry which is preliminary data.</text>
</comment>
<evidence type="ECO:0000313" key="2">
    <source>
        <dbReference type="Proteomes" id="UP001183388"/>
    </source>
</evidence>
<proteinExistence type="predicted"/>
<name>A0ABU2L2X8_9ACTN</name>
<dbReference type="Gene3D" id="3.20.20.80">
    <property type="entry name" value="Glycosidases"/>
    <property type="match status" value="1"/>
</dbReference>
<reference evidence="2" key="1">
    <citation type="submission" date="2023-07" db="EMBL/GenBank/DDBJ databases">
        <title>30 novel species of actinomycetes from the DSMZ collection.</title>
        <authorList>
            <person name="Nouioui I."/>
        </authorList>
    </citation>
    <scope>NUCLEOTIDE SEQUENCE [LARGE SCALE GENOMIC DNA]</scope>
    <source>
        <strain evidence="2">DSM 44917</strain>
    </source>
</reference>
<sequence length="383" mass="41504">MAGGGERKGIGRSRFVGGAAAGTLGALAGLGAFGTARAGAAGGDRRGGLTLRGVNYEVTDGESPATGWNARRMRADLRAIRDALHAGSVMVFGDGVERLAATAEEAAGLGLHVWLQPRLGDVPEADILEHLAETGRRAEHMRRQGARVHLHVGCEFVLFVPGIVPGADAVERVRNLLDGTYDPVHMARELRRFTGLAARTGRSVFRGALTYGAAHGEEVDWDLFDIVSVNYYEYHRDRAAYARELSAYRRWGRPVAISECGTCTFEGAPEAGGMGWDVVDYGPYPPEIRGGLVRSERAQAAYLAEVMDVFESLSLYSATVYSFVTPDAPHWPGDPLHDLDIASYSLVRTIRGGDPSAPGPDWHWEPKESFRTLARLFARARRS</sequence>
<dbReference type="RefSeq" id="WP_311628833.1">
    <property type="nucleotide sequence ID" value="NZ_JAVREN010000003.1"/>
</dbReference>